<dbReference type="SMART" id="SM00382">
    <property type="entry name" value="AAA"/>
    <property type="match status" value="1"/>
</dbReference>
<feature type="domain" description="Bacterial type II secretion system protein E" evidence="4">
    <location>
        <begin position="315"/>
        <end position="329"/>
    </location>
</feature>
<evidence type="ECO:0000313" key="6">
    <source>
        <dbReference type="Proteomes" id="UP000192343"/>
    </source>
</evidence>
<dbReference type="SUPFAM" id="SSF52540">
    <property type="entry name" value="P-loop containing nucleoside triphosphate hydrolases"/>
    <property type="match status" value="1"/>
</dbReference>
<evidence type="ECO:0000256" key="3">
    <source>
        <dbReference type="ARBA" id="ARBA00022840"/>
    </source>
</evidence>
<dbReference type="GO" id="GO:0005524">
    <property type="term" value="F:ATP binding"/>
    <property type="evidence" value="ECO:0007669"/>
    <property type="project" value="UniProtKB-KW"/>
</dbReference>
<comment type="similarity">
    <text evidence="1">Belongs to the GSP E family.</text>
</comment>
<dbReference type="STRING" id="1963862.B4O97_17100"/>
<dbReference type="RefSeq" id="WP_083052728.1">
    <property type="nucleotide sequence ID" value="NZ_MWQY01000025.1"/>
</dbReference>
<accession>A0A1Y1RTV9</accession>
<keyword evidence="3" id="KW-0067">ATP-binding</keyword>
<dbReference type="PROSITE" id="PS00662">
    <property type="entry name" value="T2SP_E"/>
    <property type="match status" value="1"/>
</dbReference>
<dbReference type="CDD" id="cd01129">
    <property type="entry name" value="PulE-GspE-like"/>
    <property type="match status" value="1"/>
</dbReference>
<evidence type="ECO:0000256" key="2">
    <source>
        <dbReference type="ARBA" id="ARBA00022741"/>
    </source>
</evidence>
<keyword evidence="6" id="KW-1185">Reference proteome</keyword>
<evidence type="ECO:0000259" key="4">
    <source>
        <dbReference type="PROSITE" id="PS00662"/>
    </source>
</evidence>
<comment type="caution">
    <text evidence="5">The sequence shown here is derived from an EMBL/GenBank/DDBJ whole genome shotgun (WGS) entry which is preliminary data.</text>
</comment>
<protein>
    <recommendedName>
        <fullName evidence="4">Bacterial type II secretion system protein E domain-containing protein</fullName>
    </recommendedName>
</protein>
<sequence length="496" mass="53740">MNGTVSLLAYAPLPRGKEQYGREFIRANRVLKLQEDESRVTVGAVDGDTCELQRILRDFHRKPITVKTLDSAEFSAWLGRLMGSGDDESAGPVNSGYKDKLDLEALASDAPVINLVNSICIEAIRRRASDIHLEAFADTTIVRYRIDGVLRVHQTLPAERFSGLASRIKVMAGLNLMERRRPQDGRLTVNMAGSNVDIRVSCVPTAAGAGAESIVLRIFNADDSAFSLTDLGLPEDCLAGIAELLKNPHGMVLVTGPTGSGKTTSLNAMLRSINSEGIKIVTIEDPVEYLIDGVDQIQTDERIGLGFSTLLRRVLRQDPDVILVGEIRDSETAELAVRAALTGHLVLSSLHTNDAVSAVSRLINLGVEAYLIAAVLRGVIAQRLTRRLCPACRSSRPMGDFYTELYHRAGLTSPEEEFYASGCPDCDNQGYRGRIAAAEFFMVDRKAAGIIASAGTSAALDHHLREQGMIGLKQRGLTLAAEGLSSFEELQRAGVL</sequence>
<dbReference type="InterPro" id="IPR003593">
    <property type="entry name" value="AAA+_ATPase"/>
</dbReference>
<evidence type="ECO:0000313" key="5">
    <source>
        <dbReference type="EMBL" id="ORC31230.1"/>
    </source>
</evidence>
<gene>
    <name evidence="5" type="ORF">B4O97_17100</name>
</gene>
<dbReference type="AlphaFoldDB" id="A0A1Y1RTV9"/>
<dbReference type="OrthoDB" id="9808272at2"/>
<dbReference type="Proteomes" id="UP000192343">
    <property type="component" value="Unassembled WGS sequence"/>
</dbReference>
<name>A0A1Y1RTV9_9SPIO</name>
<evidence type="ECO:0000256" key="1">
    <source>
        <dbReference type="ARBA" id="ARBA00006611"/>
    </source>
</evidence>
<dbReference type="Pfam" id="PF00437">
    <property type="entry name" value="T2SSE"/>
    <property type="match status" value="1"/>
</dbReference>
<dbReference type="Gene3D" id="3.30.450.90">
    <property type="match status" value="1"/>
</dbReference>
<dbReference type="Gene3D" id="3.40.50.300">
    <property type="entry name" value="P-loop containing nucleotide triphosphate hydrolases"/>
    <property type="match status" value="1"/>
</dbReference>
<dbReference type="GO" id="GO:0016887">
    <property type="term" value="F:ATP hydrolysis activity"/>
    <property type="evidence" value="ECO:0007669"/>
    <property type="project" value="TreeGrafter"/>
</dbReference>
<dbReference type="InterPro" id="IPR027417">
    <property type="entry name" value="P-loop_NTPase"/>
</dbReference>
<proteinExistence type="inferred from homology"/>
<dbReference type="GO" id="GO:0005886">
    <property type="term" value="C:plasma membrane"/>
    <property type="evidence" value="ECO:0007669"/>
    <property type="project" value="TreeGrafter"/>
</dbReference>
<organism evidence="5 6">
    <name type="scientific">Marispirochaeta aestuarii</name>
    <dbReference type="NCBI Taxonomy" id="1963862"/>
    <lineage>
        <taxon>Bacteria</taxon>
        <taxon>Pseudomonadati</taxon>
        <taxon>Spirochaetota</taxon>
        <taxon>Spirochaetia</taxon>
        <taxon>Spirochaetales</taxon>
        <taxon>Spirochaetaceae</taxon>
        <taxon>Marispirochaeta</taxon>
    </lineage>
</organism>
<dbReference type="InterPro" id="IPR001482">
    <property type="entry name" value="T2SS/T4SS_dom"/>
</dbReference>
<reference evidence="5 6" key="1">
    <citation type="submission" date="2017-03" db="EMBL/GenBank/DDBJ databases">
        <title>Draft Genome sequence of Marispirochaeta sp. strain JC444.</title>
        <authorList>
            <person name="Shivani Y."/>
            <person name="Subhash Y."/>
            <person name="Sasikala C."/>
            <person name="Ramana C."/>
        </authorList>
    </citation>
    <scope>NUCLEOTIDE SEQUENCE [LARGE SCALE GENOMIC DNA]</scope>
    <source>
        <strain evidence="5 6">JC444</strain>
    </source>
</reference>
<keyword evidence="2" id="KW-0547">Nucleotide-binding</keyword>
<dbReference type="EMBL" id="MWQY01000025">
    <property type="protein sequence ID" value="ORC31230.1"/>
    <property type="molecule type" value="Genomic_DNA"/>
</dbReference>
<dbReference type="PANTHER" id="PTHR30258">
    <property type="entry name" value="TYPE II SECRETION SYSTEM PROTEIN GSPE-RELATED"/>
    <property type="match status" value="1"/>
</dbReference>
<dbReference type="PANTHER" id="PTHR30258:SF2">
    <property type="entry name" value="COMG OPERON PROTEIN 1"/>
    <property type="match status" value="1"/>
</dbReference>